<dbReference type="InterPro" id="IPR000587">
    <property type="entry name" value="Creatinase_N"/>
</dbReference>
<feature type="domain" description="Creatinase N-terminal" evidence="2">
    <location>
        <begin position="60"/>
        <end position="205"/>
    </location>
</feature>
<dbReference type="InterPro" id="IPR029149">
    <property type="entry name" value="Creatin/AminoP/Spt16_N"/>
</dbReference>
<dbReference type="InterPro" id="IPR050659">
    <property type="entry name" value="Peptidase_M24B"/>
</dbReference>
<feature type="domain" description="Peptidase M24" evidence="1">
    <location>
        <begin position="213"/>
        <end position="421"/>
    </location>
</feature>
<dbReference type="Pfam" id="PF00557">
    <property type="entry name" value="Peptidase_M24"/>
    <property type="match status" value="1"/>
</dbReference>
<dbReference type="EMBL" id="JANQAO010000001">
    <property type="protein sequence ID" value="MDM5146918.1"/>
    <property type="molecule type" value="Genomic_DNA"/>
</dbReference>
<evidence type="ECO:0000259" key="1">
    <source>
        <dbReference type="Pfam" id="PF00557"/>
    </source>
</evidence>
<accession>A0ABT7QJM0</accession>
<dbReference type="Gene3D" id="3.40.350.10">
    <property type="entry name" value="Creatinase/prolidase N-terminal domain"/>
    <property type="match status" value="1"/>
</dbReference>
<reference evidence="3" key="1">
    <citation type="submission" date="2022-08" db="EMBL/GenBank/DDBJ databases">
        <authorList>
            <person name="Dzunkova M."/>
            <person name="La Clair J."/>
            <person name="Tyml T."/>
            <person name="Doud D."/>
            <person name="Schulz F."/>
            <person name="Piquer S."/>
            <person name="Porcel Sanchis D."/>
            <person name="Osborn A."/>
            <person name="Robinson D."/>
            <person name="Louie K.B."/>
            <person name="Bowen B.P."/>
            <person name="Bowers R."/>
            <person name="Lee J."/>
            <person name="Arnau Llombart V."/>
            <person name="Diaz Villanueva W."/>
            <person name="Gosliner T."/>
            <person name="Northen T."/>
            <person name="Cheng J.-F."/>
            <person name="Burkart M.D."/>
            <person name="Woyke T."/>
        </authorList>
    </citation>
    <scope>NUCLEOTIDE SEQUENCE</scope>
    <source>
        <strain evidence="3">Df01</strain>
    </source>
</reference>
<evidence type="ECO:0000313" key="4">
    <source>
        <dbReference type="Proteomes" id="UP001168167"/>
    </source>
</evidence>
<evidence type="ECO:0000259" key="2">
    <source>
        <dbReference type="Pfam" id="PF01321"/>
    </source>
</evidence>
<dbReference type="SUPFAM" id="SSF55920">
    <property type="entry name" value="Creatinase/aminopeptidase"/>
    <property type="match status" value="1"/>
</dbReference>
<dbReference type="SUPFAM" id="SSF53092">
    <property type="entry name" value="Creatinase/prolidase N-terminal domain"/>
    <property type="match status" value="1"/>
</dbReference>
<proteinExistence type="predicted"/>
<dbReference type="PANTHER" id="PTHR46112:SF2">
    <property type="entry name" value="XAA-PRO AMINOPEPTIDASE P-RELATED"/>
    <property type="match status" value="1"/>
</dbReference>
<name>A0ABT7QJM0_9GAMM</name>
<organism evidence="3 4">
    <name type="scientific">Candidatus Doriopsillibacter californiensis</name>
    <dbReference type="NCBI Taxonomy" id="2970740"/>
    <lineage>
        <taxon>Bacteria</taxon>
        <taxon>Pseudomonadati</taxon>
        <taxon>Pseudomonadota</taxon>
        <taxon>Gammaproteobacteria</taxon>
        <taxon>Candidatus Tethybacterales</taxon>
        <taxon>Candidatus Persebacteraceae</taxon>
        <taxon>Candidatus Doriopsillibacter</taxon>
    </lineage>
</organism>
<sequence length="437" mass="49442">MTEITARHQAKIGARQKPTIPYDYDSALNMHLLGPGEPALSEWQALGLPLPNMDTVRAYRLQRVQQMLRERNLTAILLFDPLNIRYATDSTNMQLWTMHDAARYCFVAAEGPVIVFDYHECEHLSTHNPLIDEVRPARSWFYFSSGAAVDRHAREWAAEIADLMRGTGGMRLAVDRINPEGASHLSQFDVKIVNGEELMENARLIKCPDEIAAMRCANAACDSAINVMREHVQPGVSENRLWSYLHAENIARGGEWIETRVLSAGPRTNPWFQESSSRPVQAREMLAFDTDLIGPYGVCVDISRTWLVGADNPSPAQKDLYERALEQVQNNISLLRPGISWEELVKRALVYPHETYRHYSVLYHGVGLCDEYPAVPYPHQWEDEVLEDGVKDGMVICVESYIGRRDGGEGVKYEEQVLITQTGVERLSTYPVDLVIC</sequence>
<evidence type="ECO:0000313" key="3">
    <source>
        <dbReference type="EMBL" id="MDM5146918.1"/>
    </source>
</evidence>
<dbReference type="InterPro" id="IPR000994">
    <property type="entry name" value="Pept_M24"/>
</dbReference>
<reference evidence="3" key="2">
    <citation type="journal article" date="2023" name="Microbiome">
        <title>Synthase-selected sorting approach identifies a beta-lactone synthase in a nudibranch symbiotic bacterium.</title>
        <authorList>
            <person name="Dzunkova M."/>
            <person name="La Clair J.J."/>
            <person name="Tyml T."/>
            <person name="Doud D."/>
            <person name="Schulz F."/>
            <person name="Piquer-Esteban S."/>
            <person name="Porcel Sanchis D."/>
            <person name="Osborn A."/>
            <person name="Robinson D."/>
            <person name="Louie K.B."/>
            <person name="Bowen B.P."/>
            <person name="Bowers R.M."/>
            <person name="Lee J."/>
            <person name="Arnau V."/>
            <person name="Diaz-Villanueva W."/>
            <person name="Stepanauskas R."/>
            <person name="Gosliner T."/>
            <person name="Date S.V."/>
            <person name="Northen T.R."/>
            <person name="Cheng J.F."/>
            <person name="Burkart M.D."/>
            <person name="Woyke T."/>
        </authorList>
    </citation>
    <scope>NUCLEOTIDE SEQUENCE</scope>
    <source>
        <strain evidence="3">Df01</strain>
    </source>
</reference>
<dbReference type="PANTHER" id="PTHR46112">
    <property type="entry name" value="AMINOPEPTIDASE"/>
    <property type="match status" value="1"/>
</dbReference>
<comment type="caution">
    <text evidence="3">The sequence shown here is derived from an EMBL/GenBank/DDBJ whole genome shotgun (WGS) entry which is preliminary data.</text>
</comment>
<dbReference type="Proteomes" id="UP001168167">
    <property type="component" value="Unassembled WGS sequence"/>
</dbReference>
<dbReference type="InterPro" id="IPR036005">
    <property type="entry name" value="Creatinase/aminopeptidase-like"/>
</dbReference>
<dbReference type="CDD" id="cd01066">
    <property type="entry name" value="APP_MetAP"/>
    <property type="match status" value="1"/>
</dbReference>
<dbReference type="Pfam" id="PF01321">
    <property type="entry name" value="Creatinase_N"/>
    <property type="match status" value="1"/>
</dbReference>
<keyword evidence="4" id="KW-1185">Reference proteome</keyword>
<gene>
    <name evidence="3" type="ORF">NQX30_00755</name>
</gene>
<dbReference type="Gene3D" id="3.90.230.10">
    <property type="entry name" value="Creatinase/methionine aminopeptidase superfamily"/>
    <property type="match status" value="1"/>
</dbReference>
<protein>
    <submittedName>
        <fullName evidence="3">Xaa-Pro peptidase family protein</fullName>
    </submittedName>
</protein>